<dbReference type="EMBL" id="CABVGZ010000008">
    <property type="protein sequence ID" value="VVM58672.1"/>
    <property type="molecule type" value="Genomic_DNA"/>
</dbReference>
<evidence type="ECO:0008006" key="4">
    <source>
        <dbReference type="Google" id="ProtNLM"/>
    </source>
</evidence>
<reference evidence="2 3" key="1">
    <citation type="submission" date="2019-09" db="EMBL/GenBank/DDBJ databases">
        <authorList>
            <person name="Chandra G."/>
            <person name="Truman W A."/>
        </authorList>
    </citation>
    <scope>NUCLEOTIDE SEQUENCE [LARGE SCALE GENOMIC DNA]</scope>
    <source>
        <strain evidence="2">PS624</strain>
    </source>
</reference>
<sequence length="1315" mass="140134">MSDNDPSNNAPRLLKELDIPGRTGPVSPTPLIWGINRGALLDNFPRQGLLCRAGPWGTMGLRDSLRILRDADVQIGLEIVDKDEVDTELQMFVEAKHLPEGMHAISYAVTRLGGTPEHSEVMQVLVKLTLPGGPDHSEGPGHPELVMRIPEEILKDGVHQDNIGTGISITLGKADGSPPYPFAAAGDTPQFSWGGVFVSGPALTQEQAEGKTPVIVTIPKKTIVDAGDSGEAGLAVAFEVYDLVHNRSDGWSVEQRVVVTLDETRLGAPLLKEALNNVLDVDKLGDADGTVQVMAVNPSPPRPIDFEVGDTIFVRIKGTPKEGPPIDIELPAKVLISVPSVPEITVSNAVLRQLAQAQIALSYRLEKADGSAQRNAKTQFISAIGEIHRLAAPVALEAKQGAIDPLDPDLKQVTIEIAFDPAFDVGQAIKLFWLGTRPDLSTYLPNLNLRPITQGDMDAQLPLQIIVDKQHLTPIIGGKLELYYQLLIDDSVLATMSKLNQTHAIRESIHADILQIGEPRKELPEPTVDGVVNGALPADTSSTTLTVNYLKTFKDDIVTRFWEGSITGVNNDWVKLSAITAGQPVPFTIKAELIKGNEGGTVKASYELKRAAGGTSYSDTLEFSVGVALENPLPLPQMPEATGNGASVTLAPLDTQAGARVIVAYIGMNEKHNIKLTMAGTPGVGSPDIPAKPGVASGSVEFLIPATAIAANIGNETKTFTLSYEVTAGQTTPSLPLTVSVTPLPATELDKISIEQAEGTVLDLSKVTLGATILAGVWAFIAANHRVGLNLKGTKNNGDAFHHVVWPWPSSYVNQNWFNSGQYTHTLAYNAIKDLADGSRLELHFKAALTLSREEAEAIDAPVKVYTIRAIEDVTPSITLVTGSPSGDEVIEGAIIVETAVTLTGSAAKGQKVSVLDGTTSKGEPTADSATGIWTLAVTGLSVAPHSFTARALYGSGASSAARTLIVTAVVVPTLSNVWDASNVEVLEGKTKVSTELTLKGTASLGQQINIRDGTGSGSATRGTATASGTTGIWELPITVPLGARRLYAEACYPSNPLYSNVRNLTVTEDIAPTIDSVIGTVSGDEIPQNGTTVETAVTLSGVAAKGQQIEVFDGTNPKGKATADPETGIWELLVTGLSVATYNFKAKALYGTGSESSTWKITVSPAVISENFDNQPHQKIVAGQSITIPSMTITYLSGPGKIGIFNEVNHYPTVPGRREGNFLNTGDSPQVGNQHIRLNFNSSYRAIRFWHSYANTLITVNIYRNDNSLIDTKHINGNNIATPLLFEFKSEGIARIDLIHAWDWYALDFFSLEV</sequence>
<evidence type="ECO:0000313" key="3">
    <source>
        <dbReference type="Proteomes" id="UP000326241"/>
    </source>
</evidence>
<evidence type="ECO:0000313" key="2">
    <source>
        <dbReference type="EMBL" id="VVM58672.1"/>
    </source>
</evidence>
<accession>A0A5E6QR15</accession>
<proteinExistence type="predicted"/>
<name>A0A5E6QR15_PSEFL</name>
<dbReference type="RefSeq" id="WP_150774357.1">
    <property type="nucleotide sequence ID" value="NZ_CABVGZ010000008.1"/>
</dbReference>
<feature type="region of interest" description="Disordered" evidence="1">
    <location>
        <begin position="1"/>
        <end position="22"/>
    </location>
</feature>
<organism evidence="2 3">
    <name type="scientific">Pseudomonas fluorescens</name>
    <dbReference type="NCBI Taxonomy" id="294"/>
    <lineage>
        <taxon>Bacteria</taxon>
        <taxon>Pseudomonadati</taxon>
        <taxon>Pseudomonadota</taxon>
        <taxon>Gammaproteobacteria</taxon>
        <taxon>Pseudomonadales</taxon>
        <taxon>Pseudomonadaceae</taxon>
        <taxon>Pseudomonas</taxon>
    </lineage>
</organism>
<protein>
    <recommendedName>
        <fullName evidence="4">Ig-like domain repeat protein</fullName>
    </recommendedName>
</protein>
<evidence type="ECO:0000256" key="1">
    <source>
        <dbReference type="SAM" id="MobiDB-lite"/>
    </source>
</evidence>
<dbReference type="Proteomes" id="UP000326241">
    <property type="component" value="Unassembled WGS sequence"/>
</dbReference>
<feature type="compositionally biased region" description="Polar residues" evidence="1">
    <location>
        <begin position="1"/>
        <end position="10"/>
    </location>
</feature>
<gene>
    <name evidence="2" type="ORF">PS624_01176</name>
</gene>